<proteinExistence type="predicted"/>
<gene>
    <name evidence="2" type="ORF">FGA12_08875</name>
</gene>
<name>A0ABX5WLW2_9GAMM</name>
<dbReference type="EMBL" id="CP041153">
    <property type="protein sequence ID" value="QDF75259.1"/>
    <property type="molecule type" value="Genomic_DNA"/>
</dbReference>
<dbReference type="InterPro" id="IPR000212">
    <property type="entry name" value="DNA_helicase_UvrD/REP"/>
</dbReference>
<dbReference type="SUPFAM" id="SSF52540">
    <property type="entry name" value="P-loop containing nucleoside triphosphate hydrolases"/>
    <property type="match status" value="1"/>
</dbReference>
<dbReference type="PANTHER" id="PTHR11070">
    <property type="entry name" value="UVRD / RECB / PCRA DNA HELICASE FAMILY MEMBER"/>
    <property type="match status" value="1"/>
</dbReference>
<dbReference type="RefSeq" id="WP_033538147.1">
    <property type="nucleotide sequence ID" value="NZ_CP041153.1"/>
</dbReference>
<organism evidence="2 3">
    <name type="scientific">Shewanella marisflavi</name>
    <dbReference type="NCBI Taxonomy" id="260364"/>
    <lineage>
        <taxon>Bacteria</taxon>
        <taxon>Pseudomonadati</taxon>
        <taxon>Pseudomonadota</taxon>
        <taxon>Gammaproteobacteria</taxon>
        <taxon>Alteromonadales</taxon>
        <taxon>Shewanellaceae</taxon>
        <taxon>Shewanella</taxon>
    </lineage>
</organism>
<feature type="domain" description="Schlafen group 3-like DNA/RNA helicase" evidence="1">
    <location>
        <begin position="31"/>
        <end position="208"/>
    </location>
</feature>
<evidence type="ECO:0000259" key="1">
    <source>
        <dbReference type="Pfam" id="PF09848"/>
    </source>
</evidence>
<sequence>MSKREFKLPLLSQLTKEQQRILRLPLDGQHIVVGAPGTGKSVIALHRLAKYNNGKKPLFLTFNHVLQHSSVSLDNTASHFDTALRFIYNTQYALTNEFMPECEQTATQKKVREISPDYEKLKLIFESHSKDYQSNNEIYDIVIDEGQDLPSGFYESLMYLGHENFFVVADQNQQIRLNNSSRRDLETVLDIETSEVHELTQNHRNTGPIAQLAQHFYTDRASPLPQLPNKPSIDTPTLINYTSVQKCVENILREADNGPGKLIGVIVPSEVKREDYVKKLARAELPNRRNGTPIVSTYSSNQNQGNVNIPFDQGGIVVICDKSVKGIEFDTVYVILDGLQVYNGDETAIKKRLYVMFTRAIDKLFIMQSNSFPNNITPLLPTDETILKRKVI</sequence>
<dbReference type="InterPro" id="IPR027417">
    <property type="entry name" value="P-loop_NTPase"/>
</dbReference>
<reference evidence="2 3" key="1">
    <citation type="submission" date="2019-06" db="EMBL/GenBank/DDBJ databases">
        <title>Complete genome of Shewanella marisflavi ECSMB14101, a mussel settlement-inducing bacterium isolated from East China Sea.</title>
        <authorList>
            <person name="Yang J."/>
            <person name="Liang X."/>
            <person name="Chang R."/>
            <person name="Peng L."/>
        </authorList>
    </citation>
    <scope>NUCLEOTIDE SEQUENCE [LARGE SCALE GENOMIC DNA]</scope>
    <source>
        <strain evidence="2 3">ECSMB14101</strain>
    </source>
</reference>
<evidence type="ECO:0000313" key="2">
    <source>
        <dbReference type="EMBL" id="QDF75259.1"/>
    </source>
</evidence>
<dbReference type="Pfam" id="PF09848">
    <property type="entry name" value="SLFN-g3_helicase"/>
    <property type="match status" value="1"/>
</dbReference>
<dbReference type="Proteomes" id="UP000318758">
    <property type="component" value="Chromosome"/>
</dbReference>
<dbReference type="Gene3D" id="3.40.50.300">
    <property type="entry name" value="P-loop containing nucleotide triphosphate hydrolases"/>
    <property type="match status" value="2"/>
</dbReference>
<keyword evidence="3" id="KW-1185">Reference proteome</keyword>
<evidence type="ECO:0000313" key="3">
    <source>
        <dbReference type="Proteomes" id="UP000318758"/>
    </source>
</evidence>
<dbReference type="InterPro" id="IPR018647">
    <property type="entry name" value="SLFN_3-like_DNA/RNA_helicase"/>
</dbReference>
<accession>A0ABX5WLW2</accession>
<protein>
    <submittedName>
        <fullName evidence="2">DUF2075 domain-containing protein</fullName>
    </submittedName>
</protein>